<dbReference type="OrthoDB" id="9815847at2"/>
<organism evidence="4 6">
    <name type="scientific">Thalassovita autumnalis</name>
    <dbReference type="NCBI Taxonomy" id="2072972"/>
    <lineage>
        <taxon>Bacteria</taxon>
        <taxon>Pseudomonadati</taxon>
        <taxon>Pseudomonadota</taxon>
        <taxon>Alphaproteobacteria</taxon>
        <taxon>Rhodobacterales</taxon>
        <taxon>Roseobacteraceae</taxon>
        <taxon>Thalassovita</taxon>
    </lineage>
</organism>
<keyword evidence="5" id="KW-1185">Reference proteome</keyword>
<dbReference type="EMBL" id="CYSB01000025">
    <property type="protein sequence ID" value="CUH65251.1"/>
    <property type="molecule type" value="Genomic_DNA"/>
</dbReference>
<dbReference type="Proteomes" id="UP000051887">
    <property type="component" value="Unassembled WGS sequence"/>
</dbReference>
<dbReference type="EMBL" id="CYSC01000007">
    <property type="protein sequence ID" value="CUH70428.1"/>
    <property type="molecule type" value="Genomic_DNA"/>
</dbReference>
<name>A0A0P1FAM5_9RHOB</name>
<keyword evidence="1" id="KW-0201">Cytochrome c-type biogenesis</keyword>
<dbReference type="RefSeq" id="WP_058241786.1">
    <property type="nucleotide sequence ID" value="NZ_CYSB01000025.1"/>
</dbReference>
<evidence type="ECO:0000256" key="2">
    <source>
        <dbReference type="SAM" id="MobiDB-lite"/>
    </source>
</evidence>
<dbReference type="SUPFAM" id="SSF48452">
    <property type="entry name" value="TPR-like"/>
    <property type="match status" value="1"/>
</dbReference>
<accession>A0A0P1FAM5</accession>
<evidence type="ECO:0000256" key="1">
    <source>
        <dbReference type="ARBA" id="ARBA00022748"/>
    </source>
</evidence>
<reference evidence="3 5" key="1">
    <citation type="submission" date="2015-09" db="EMBL/GenBank/DDBJ databases">
        <authorList>
            <person name="Rodrigo-Torres L."/>
            <person name="Arahal D.R."/>
        </authorList>
    </citation>
    <scope>NUCLEOTIDE SEQUENCE [LARGE SCALE GENOMIC DNA]</scope>
    <source>
        <strain evidence="3 5">CECT 5118</strain>
    </source>
</reference>
<protein>
    <submittedName>
        <fullName evidence="4">Cytochrome c-type biogenesis protein CcmI</fullName>
    </submittedName>
</protein>
<proteinExistence type="predicted"/>
<evidence type="ECO:0000313" key="3">
    <source>
        <dbReference type="EMBL" id="CUH65251.1"/>
    </source>
</evidence>
<feature type="region of interest" description="Disordered" evidence="2">
    <location>
        <begin position="135"/>
        <end position="159"/>
    </location>
</feature>
<evidence type="ECO:0000313" key="5">
    <source>
        <dbReference type="Proteomes" id="UP000051086"/>
    </source>
</evidence>
<dbReference type="Proteomes" id="UP000051086">
    <property type="component" value="Unassembled WGS sequence"/>
</dbReference>
<dbReference type="GO" id="GO:0017004">
    <property type="term" value="P:cytochrome complex assembly"/>
    <property type="evidence" value="ECO:0007669"/>
    <property type="project" value="UniProtKB-KW"/>
</dbReference>
<sequence length="411" mass="44159">MTFWIIITVLALAVSGLMGLALLRGRVGDEPPAAFDLRVYRAQLKEVDRDLARGVVSAEDGERTKAEISRRILAADAQLREGGETGGQPALAGKALAVICTLFLVGGALWLYNDMGAPGYPDQGLEARLTLADEARKNRPSQAEVEGRLPPSPAMGDVSPEYQELMTKLRAAVAERPDELQGQQLLARNEAALGNFVAAHQAQAKVVELKGDQVRAGDLTDLADMMILSAGGFVSPEAERVLMRALELDPSNAVARYYMGLMFAQVGRPDATFRTWSRLLNEGPDDAPWITPIRGQIMEVARLAGVQYELPPVGGTDAAPGPDADQVRAAQEMSEEDRQEMIRGMVAGLAERLATDGGTPEEWARLISAYGVLGEMAQAQAIYQEALTVFAEVPEALQLIEAGAENAGLRQ</sequence>
<evidence type="ECO:0000313" key="4">
    <source>
        <dbReference type="EMBL" id="CUH70428.1"/>
    </source>
</evidence>
<gene>
    <name evidence="3" type="ORF">TL5118_01224</name>
    <name evidence="4" type="ORF">TL5120_00204</name>
</gene>
<reference evidence="4 6" key="2">
    <citation type="submission" date="2015-09" db="EMBL/GenBank/DDBJ databases">
        <authorList>
            <consortium name="Swine Surveillance"/>
        </authorList>
    </citation>
    <scope>NUCLEOTIDE SEQUENCE [LARGE SCALE GENOMIC DNA]</scope>
    <source>
        <strain evidence="4 6">5120</strain>
    </source>
</reference>
<dbReference type="AlphaFoldDB" id="A0A0P1FAM5"/>
<dbReference type="NCBIfam" id="TIGR03142">
    <property type="entry name" value="cytochro_ccmI"/>
    <property type="match status" value="1"/>
</dbReference>
<evidence type="ECO:0000313" key="6">
    <source>
        <dbReference type="Proteomes" id="UP000051887"/>
    </source>
</evidence>
<dbReference type="InterPro" id="IPR017560">
    <property type="entry name" value="Cyt_c_biogenesis_CcmI"/>
</dbReference>
<dbReference type="InterPro" id="IPR011990">
    <property type="entry name" value="TPR-like_helical_dom_sf"/>
</dbReference>
<dbReference type="Gene3D" id="1.25.40.10">
    <property type="entry name" value="Tetratricopeptide repeat domain"/>
    <property type="match status" value="1"/>
</dbReference>